<sequence length="118" mass="13382">MQATKSEPQVKNTCLLSKDSQPLEDTSLVYDTKRWAKGKLIDGGVSGIVELLQNGDIIKSPWPDDKECQEDMAREARTYQRLSESFGAHKRFVKLLSYDETEYAITMEYMKSELAAKG</sequence>
<name>A0A139GW12_9PEZI</name>
<evidence type="ECO:0000313" key="1">
    <source>
        <dbReference type="EMBL" id="KXS94366.1"/>
    </source>
</evidence>
<reference evidence="1 2" key="1">
    <citation type="submission" date="2015-07" db="EMBL/GenBank/DDBJ databases">
        <title>Comparative genomics of the Sigatoka disease complex on banana suggests a link between parallel evolutionary changes in Pseudocercospora fijiensis and Pseudocercospora eumusae and increased virulence on the banana host.</title>
        <authorList>
            <person name="Chang T.-C."/>
            <person name="Salvucci A."/>
            <person name="Crous P.W."/>
            <person name="Stergiopoulos I."/>
        </authorList>
    </citation>
    <scope>NUCLEOTIDE SEQUENCE [LARGE SCALE GENOMIC DNA]</scope>
    <source>
        <strain evidence="1 2">CBS 114824</strain>
    </source>
</reference>
<comment type="caution">
    <text evidence="1">The sequence shown here is derived from an EMBL/GenBank/DDBJ whole genome shotgun (WGS) entry which is preliminary data.</text>
</comment>
<dbReference type="EMBL" id="LFZN01000296">
    <property type="protein sequence ID" value="KXS94366.1"/>
    <property type="molecule type" value="Genomic_DNA"/>
</dbReference>
<protein>
    <recommendedName>
        <fullName evidence="3">Protein kinase domain-containing protein</fullName>
    </recommendedName>
</protein>
<evidence type="ECO:0000313" key="2">
    <source>
        <dbReference type="Proteomes" id="UP000070133"/>
    </source>
</evidence>
<evidence type="ECO:0008006" key="3">
    <source>
        <dbReference type="Google" id="ProtNLM"/>
    </source>
</evidence>
<keyword evidence="2" id="KW-1185">Reference proteome</keyword>
<dbReference type="Proteomes" id="UP000070133">
    <property type="component" value="Unassembled WGS sequence"/>
</dbReference>
<gene>
    <name evidence="1" type="ORF">AC578_2525</name>
</gene>
<dbReference type="InterPro" id="IPR011009">
    <property type="entry name" value="Kinase-like_dom_sf"/>
</dbReference>
<organism evidence="1 2">
    <name type="scientific">Pseudocercospora eumusae</name>
    <dbReference type="NCBI Taxonomy" id="321146"/>
    <lineage>
        <taxon>Eukaryota</taxon>
        <taxon>Fungi</taxon>
        <taxon>Dikarya</taxon>
        <taxon>Ascomycota</taxon>
        <taxon>Pezizomycotina</taxon>
        <taxon>Dothideomycetes</taxon>
        <taxon>Dothideomycetidae</taxon>
        <taxon>Mycosphaerellales</taxon>
        <taxon>Mycosphaerellaceae</taxon>
        <taxon>Pseudocercospora</taxon>
    </lineage>
</organism>
<dbReference type="OrthoDB" id="1668230at2759"/>
<proteinExistence type="predicted"/>
<dbReference type="SUPFAM" id="SSF56112">
    <property type="entry name" value="Protein kinase-like (PK-like)"/>
    <property type="match status" value="1"/>
</dbReference>
<dbReference type="STRING" id="321146.A0A139GW12"/>
<dbReference type="AlphaFoldDB" id="A0A139GW12"/>
<accession>A0A139GW12</accession>